<dbReference type="PANTHER" id="PTHR31618:SF20">
    <property type="entry name" value="MECHANOSENSITIVE ION CHANNEL PROTEIN 10"/>
    <property type="match status" value="1"/>
</dbReference>
<evidence type="ECO:0000256" key="2">
    <source>
        <dbReference type="ARBA" id="ARBA00008017"/>
    </source>
</evidence>
<comment type="subcellular location">
    <subcellularLocation>
        <location evidence="1">Membrane</location>
        <topology evidence="1">Multi-pass membrane protein</topology>
    </subcellularLocation>
</comment>
<evidence type="ECO:0000313" key="4">
    <source>
        <dbReference type="EMBL" id="MBX34131.1"/>
    </source>
</evidence>
<dbReference type="GO" id="GO:0006820">
    <property type="term" value="P:monoatomic anion transport"/>
    <property type="evidence" value="ECO:0007669"/>
    <property type="project" value="TreeGrafter"/>
</dbReference>
<proteinExistence type="inferred from homology"/>
<dbReference type="EMBL" id="GGEC01053646">
    <property type="protein sequence ID" value="MBX34130.1"/>
    <property type="molecule type" value="Transcribed_RNA"/>
</dbReference>
<keyword evidence="3" id="KW-0472">Membrane</keyword>
<feature type="transmembrane region" description="Helical" evidence="3">
    <location>
        <begin position="155"/>
        <end position="175"/>
    </location>
</feature>
<dbReference type="GO" id="GO:0005886">
    <property type="term" value="C:plasma membrane"/>
    <property type="evidence" value="ECO:0007669"/>
    <property type="project" value="TreeGrafter"/>
</dbReference>
<evidence type="ECO:0000256" key="3">
    <source>
        <dbReference type="SAM" id="Phobius"/>
    </source>
</evidence>
<keyword evidence="3" id="KW-1133">Transmembrane helix</keyword>
<protein>
    <submittedName>
        <fullName evidence="4">Uncharacterized protein</fullName>
    </submittedName>
</protein>
<dbReference type="GO" id="GO:0008381">
    <property type="term" value="F:mechanosensitive monoatomic ion channel activity"/>
    <property type="evidence" value="ECO:0007669"/>
    <property type="project" value="TreeGrafter"/>
</dbReference>
<feature type="transmembrane region" description="Helical" evidence="3">
    <location>
        <begin position="72"/>
        <end position="94"/>
    </location>
</feature>
<dbReference type="AlphaFoldDB" id="A0A2P2MV91"/>
<organism evidence="4">
    <name type="scientific">Rhizophora mucronata</name>
    <name type="common">Asiatic mangrove</name>
    <dbReference type="NCBI Taxonomy" id="61149"/>
    <lineage>
        <taxon>Eukaryota</taxon>
        <taxon>Viridiplantae</taxon>
        <taxon>Streptophyta</taxon>
        <taxon>Embryophyta</taxon>
        <taxon>Tracheophyta</taxon>
        <taxon>Spermatophyta</taxon>
        <taxon>Magnoliopsida</taxon>
        <taxon>eudicotyledons</taxon>
        <taxon>Gunneridae</taxon>
        <taxon>Pentapetalae</taxon>
        <taxon>rosids</taxon>
        <taxon>fabids</taxon>
        <taxon>Malpighiales</taxon>
        <taxon>Rhizophoraceae</taxon>
        <taxon>Rhizophora</taxon>
    </lineage>
</organism>
<dbReference type="EMBL" id="GGEC01053647">
    <property type="protein sequence ID" value="MBX34131.1"/>
    <property type="molecule type" value="Transcribed_RNA"/>
</dbReference>
<keyword evidence="3" id="KW-0812">Transmembrane</keyword>
<sequence>MALPREPEEDYDEEEIYKKVESKKGRSAKLRVHLLIEWVAALGIFGCFIASLTVKELRKIAMWDLQFWKWCLLLNVIFCGMLVTNWLLHIVVFLNRRNFMQRMKYLPFVHRLQRSLQVKVYRGWKALSFTLNDTRRAVAQLFLLVTPWRTYLKLLYLYLLSIHLMLVIAALLMAFL</sequence>
<dbReference type="InterPro" id="IPR016688">
    <property type="entry name" value="MscS-like_plants/fungi"/>
</dbReference>
<reference evidence="4" key="1">
    <citation type="submission" date="2018-02" db="EMBL/GenBank/DDBJ databases">
        <title>Rhizophora mucronata_Transcriptome.</title>
        <authorList>
            <person name="Meera S.P."/>
            <person name="Sreeshan A."/>
            <person name="Augustine A."/>
        </authorList>
    </citation>
    <scope>NUCLEOTIDE SEQUENCE</scope>
    <source>
        <tissue evidence="4">Leaf</tissue>
    </source>
</reference>
<evidence type="ECO:0000256" key="1">
    <source>
        <dbReference type="ARBA" id="ARBA00004141"/>
    </source>
</evidence>
<dbReference type="EMBL" id="GGEC01053651">
    <property type="protein sequence ID" value="MBX34135.1"/>
    <property type="molecule type" value="Transcribed_RNA"/>
</dbReference>
<dbReference type="GO" id="GO:0050982">
    <property type="term" value="P:detection of mechanical stimulus"/>
    <property type="evidence" value="ECO:0007669"/>
    <property type="project" value="TreeGrafter"/>
</dbReference>
<name>A0A2P2MV91_RHIMU</name>
<comment type="similarity">
    <text evidence="2">Belongs to the MscS (TC 1.A.23) family.</text>
</comment>
<accession>A0A2P2MV91</accession>
<feature type="transmembrane region" description="Helical" evidence="3">
    <location>
        <begin position="32"/>
        <end position="52"/>
    </location>
</feature>
<dbReference type="PANTHER" id="PTHR31618">
    <property type="entry name" value="MECHANOSENSITIVE ION CHANNEL PROTEIN 5"/>
    <property type="match status" value="1"/>
</dbReference>